<dbReference type="GO" id="GO:0016887">
    <property type="term" value="F:ATP hydrolysis activity"/>
    <property type="evidence" value="ECO:0007669"/>
    <property type="project" value="TreeGrafter"/>
</dbReference>
<evidence type="ECO:0000313" key="4">
    <source>
        <dbReference type="Proteomes" id="UP000380867"/>
    </source>
</evidence>
<keyword evidence="4" id="KW-1185">Reference proteome</keyword>
<feature type="domain" description="Rv3660c-like CheY-like N-terminal" evidence="2">
    <location>
        <begin position="11"/>
        <end position="112"/>
    </location>
</feature>
<dbReference type="InterPro" id="IPR059050">
    <property type="entry name" value="Rv3660c_N"/>
</dbReference>
<dbReference type="OrthoDB" id="3252838at2"/>
<dbReference type="InterPro" id="IPR050625">
    <property type="entry name" value="ParA/MinD_ATPase"/>
</dbReference>
<dbReference type="Pfam" id="PF26563">
    <property type="entry name" value="Rv3660c_N"/>
    <property type="match status" value="1"/>
</dbReference>
<dbReference type="InterPro" id="IPR002586">
    <property type="entry name" value="CobQ/CobB/MinD/ParA_Nub-bd_dom"/>
</dbReference>
<protein>
    <submittedName>
        <fullName evidence="3">Uncharacterized protein</fullName>
    </submittedName>
</protein>
<dbReference type="Proteomes" id="UP000380867">
    <property type="component" value="Unassembled WGS sequence"/>
</dbReference>
<dbReference type="SUPFAM" id="SSF52540">
    <property type="entry name" value="P-loop containing nucleoside triphosphate hydrolases"/>
    <property type="match status" value="1"/>
</dbReference>
<dbReference type="NCBIfam" id="TIGR03815">
    <property type="entry name" value="CpaE_hom_Actino"/>
    <property type="match status" value="1"/>
</dbReference>
<organism evidence="3 4">
    <name type="scientific">Aeromicrobium ginsengisoli</name>
    <dbReference type="NCBI Taxonomy" id="363867"/>
    <lineage>
        <taxon>Bacteria</taxon>
        <taxon>Bacillati</taxon>
        <taxon>Actinomycetota</taxon>
        <taxon>Actinomycetes</taxon>
        <taxon>Propionibacteriales</taxon>
        <taxon>Nocardioidaceae</taxon>
        <taxon>Aeromicrobium</taxon>
    </lineage>
</organism>
<dbReference type="GO" id="GO:0005524">
    <property type="term" value="F:ATP binding"/>
    <property type="evidence" value="ECO:0007669"/>
    <property type="project" value="TreeGrafter"/>
</dbReference>
<sequence length="346" mass="35670">MPDLAAPLIATADELLLDDALRWCAAVGAVPDVAPDLTATRRSWRQASAVIVGEDLAGDLARAALPRREHVVLLAREPSQWWPDAVALGAVAVCGPHQEDRILEALAAALDGRGEACLVSMVGGSGGVGASTLAVALGLAAQRRGLRSLLFDADPLGGGLELLMGAERAEGLRWHDFDATHGRLSAGSLADVLPVHHGVSTLSWDRSGTTVLPAAVPSVLTAAVRGFDLVVADVPRHLDEPGADIVGRSVLTVLVVAEDICGVGAARHVLDRLQQVASSIVVVTAGRPGGIGPAAVSDALGLPVLARHRVDRRVRAAVDRGMGPGRSRAARRTAMALLDTLGLEAA</sequence>
<dbReference type="InterPro" id="IPR027417">
    <property type="entry name" value="P-loop_NTPase"/>
</dbReference>
<dbReference type="GO" id="GO:0009898">
    <property type="term" value="C:cytoplasmic side of plasma membrane"/>
    <property type="evidence" value="ECO:0007669"/>
    <property type="project" value="TreeGrafter"/>
</dbReference>
<name>A0A5M4FCG1_9ACTN</name>
<dbReference type="GO" id="GO:0051782">
    <property type="term" value="P:negative regulation of cell division"/>
    <property type="evidence" value="ECO:0007669"/>
    <property type="project" value="TreeGrafter"/>
</dbReference>
<evidence type="ECO:0000259" key="1">
    <source>
        <dbReference type="Pfam" id="PF01656"/>
    </source>
</evidence>
<dbReference type="Gene3D" id="3.40.50.300">
    <property type="entry name" value="P-loop containing nucleotide triphosphate hydrolases"/>
    <property type="match status" value="1"/>
</dbReference>
<dbReference type="PANTHER" id="PTHR43384:SF11">
    <property type="entry name" value="SEPTUM SITE DETERMINING PROTEIN"/>
    <property type="match status" value="1"/>
</dbReference>
<reference evidence="3" key="1">
    <citation type="submission" date="2019-09" db="EMBL/GenBank/DDBJ databases">
        <authorList>
            <person name="Li J."/>
        </authorList>
    </citation>
    <scope>NUCLEOTIDE SEQUENCE [LARGE SCALE GENOMIC DNA]</scope>
    <source>
        <strain evidence="3">JCM 14732</strain>
    </source>
</reference>
<gene>
    <name evidence="3" type="ORF">ESP70_018405</name>
</gene>
<dbReference type="Pfam" id="PF01656">
    <property type="entry name" value="CbiA"/>
    <property type="match status" value="1"/>
</dbReference>
<evidence type="ECO:0000313" key="3">
    <source>
        <dbReference type="EMBL" id="KAA1396093.1"/>
    </source>
</evidence>
<dbReference type="GO" id="GO:0005829">
    <property type="term" value="C:cytosol"/>
    <property type="evidence" value="ECO:0007669"/>
    <property type="project" value="TreeGrafter"/>
</dbReference>
<dbReference type="RefSeq" id="WP_149690736.1">
    <property type="nucleotide sequence ID" value="NZ_SDPQ02000003.1"/>
</dbReference>
<dbReference type="EMBL" id="SDPQ02000003">
    <property type="protein sequence ID" value="KAA1396093.1"/>
    <property type="molecule type" value="Genomic_DNA"/>
</dbReference>
<dbReference type="InterPro" id="IPR022521">
    <property type="entry name" value="Rv3660c"/>
</dbReference>
<evidence type="ECO:0000259" key="2">
    <source>
        <dbReference type="Pfam" id="PF26563"/>
    </source>
</evidence>
<dbReference type="AlphaFoldDB" id="A0A5M4FCG1"/>
<comment type="caution">
    <text evidence="3">The sequence shown here is derived from an EMBL/GenBank/DDBJ whole genome shotgun (WGS) entry which is preliminary data.</text>
</comment>
<accession>A0A5M4FCG1</accession>
<feature type="domain" description="CobQ/CobB/MinD/ParA nucleotide binding" evidence="1">
    <location>
        <begin position="120"/>
        <end position="157"/>
    </location>
</feature>
<dbReference type="PANTHER" id="PTHR43384">
    <property type="entry name" value="SEPTUM SITE-DETERMINING PROTEIN MIND HOMOLOG, CHLOROPLASTIC-RELATED"/>
    <property type="match status" value="1"/>
</dbReference>
<proteinExistence type="predicted"/>